<evidence type="ECO:0000313" key="4">
    <source>
        <dbReference type="Proteomes" id="UP001288387"/>
    </source>
</evidence>
<accession>A0AAJ2TJK0</accession>
<dbReference type="Gene3D" id="2.40.50.230">
    <property type="entry name" value="Gp5 N-terminal domain"/>
    <property type="match status" value="1"/>
</dbReference>
<name>A0AAJ2TJK0_STEMA</name>
<dbReference type="AlphaFoldDB" id="A0AAJ2TJK0"/>
<dbReference type="RefSeq" id="WP_322540468.1">
    <property type="nucleotide sequence ID" value="NZ_JAXRVB010000007.1"/>
</dbReference>
<feature type="region of interest" description="Disordered" evidence="1">
    <location>
        <begin position="162"/>
        <end position="182"/>
    </location>
</feature>
<dbReference type="InterPro" id="IPR037026">
    <property type="entry name" value="Vgr_OB-fold_dom_sf"/>
</dbReference>
<proteinExistence type="predicted"/>
<evidence type="ECO:0000259" key="2">
    <source>
        <dbReference type="Pfam" id="PF04717"/>
    </source>
</evidence>
<evidence type="ECO:0000313" key="3">
    <source>
        <dbReference type="EMBL" id="MDZ5764622.1"/>
    </source>
</evidence>
<evidence type="ECO:0000256" key="1">
    <source>
        <dbReference type="SAM" id="MobiDB-lite"/>
    </source>
</evidence>
<dbReference type="Pfam" id="PF18946">
    <property type="entry name" value="Apex"/>
    <property type="match status" value="1"/>
</dbReference>
<dbReference type="InterPro" id="IPR013046">
    <property type="entry name" value="GpV/Gp45"/>
</dbReference>
<organism evidence="3 4">
    <name type="scientific">Stenotrophomonas maltophilia</name>
    <name type="common">Pseudomonas maltophilia</name>
    <name type="synonym">Xanthomonas maltophilia</name>
    <dbReference type="NCBI Taxonomy" id="40324"/>
    <lineage>
        <taxon>Bacteria</taxon>
        <taxon>Pseudomonadati</taxon>
        <taxon>Pseudomonadota</taxon>
        <taxon>Gammaproteobacteria</taxon>
        <taxon>Lysobacterales</taxon>
        <taxon>Lysobacteraceae</taxon>
        <taxon>Stenotrophomonas</taxon>
        <taxon>Stenotrophomonas maltophilia group</taxon>
    </lineage>
</organism>
<sequence>MDSGLPQKVSNLMRDGVVTEVDHAAALCRVRSGELETAFIPWLTPAAGKVRVWLPPSRGEQVQLLCIDGDLANAVAVPGMFSNAFPAPSSNPDLVLIQFADAATVAYDSAAHALAANLPAGGTVSIVAAGGVHITGPVTIEGNVSITGKAEASEDVIAGGVSLKQHKHRDVQPGGGTSGPPA</sequence>
<feature type="compositionally biased region" description="Gly residues" evidence="1">
    <location>
        <begin position="173"/>
        <end position="182"/>
    </location>
</feature>
<feature type="domain" description="Gp5/Type VI secretion system Vgr protein OB-fold" evidence="2">
    <location>
        <begin position="15"/>
        <end position="81"/>
    </location>
</feature>
<dbReference type="Gene3D" id="6.20.150.10">
    <property type="match status" value="1"/>
</dbReference>
<protein>
    <submittedName>
        <fullName evidence="3">Phage baseplate assembly protein V</fullName>
    </submittedName>
</protein>
<reference evidence="3" key="1">
    <citation type="submission" date="2023-12" db="EMBL/GenBank/DDBJ databases">
        <title>'Antibacterial potential of Stenotrophomonas maltophilia cystic fibrosis isolates' (manuscript under preparation).</title>
        <authorList>
            <person name="Crisan C.V."/>
            <person name="Pettis M."/>
            <person name="Goldberg J.B."/>
        </authorList>
    </citation>
    <scope>NUCLEOTIDE SEQUENCE</scope>
    <source>
        <strain evidence="3">CCV129</strain>
    </source>
</reference>
<dbReference type="InterPro" id="IPR006531">
    <property type="entry name" value="Gp5/Vgr_OB"/>
</dbReference>
<dbReference type="EMBL" id="JAXRVB010000007">
    <property type="protein sequence ID" value="MDZ5764622.1"/>
    <property type="molecule type" value="Genomic_DNA"/>
</dbReference>
<dbReference type="Proteomes" id="UP001288387">
    <property type="component" value="Unassembled WGS sequence"/>
</dbReference>
<gene>
    <name evidence="3" type="ORF">U4I38_09055</name>
</gene>
<comment type="caution">
    <text evidence="3">The sequence shown here is derived from an EMBL/GenBank/DDBJ whole genome shotgun (WGS) entry which is preliminary data.</text>
</comment>
<dbReference type="Pfam" id="PF04717">
    <property type="entry name" value="Phage_base_V"/>
    <property type="match status" value="1"/>
</dbReference>
<dbReference type="InterPro" id="IPR044033">
    <property type="entry name" value="GpV-like_apex"/>
</dbReference>
<dbReference type="NCBIfam" id="TIGR01644">
    <property type="entry name" value="phage_P2_V"/>
    <property type="match status" value="1"/>
</dbReference>